<dbReference type="PRINTS" id="PR00502">
    <property type="entry name" value="NUDIXFAMILY"/>
</dbReference>
<dbReference type="GO" id="GO:0046872">
    <property type="term" value="F:metal ion binding"/>
    <property type="evidence" value="ECO:0007669"/>
    <property type="project" value="UniProtKB-KW"/>
</dbReference>
<keyword evidence="4" id="KW-0235">DNA replication</keyword>
<reference evidence="14 15" key="1">
    <citation type="submission" date="2020-08" db="EMBL/GenBank/DDBJ databases">
        <title>Clostridia isolated from Swiss meat.</title>
        <authorList>
            <person name="Wambui J."/>
            <person name="Stevens M.J.A."/>
            <person name="Stephan R."/>
        </authorList>
    </citation>
    <scope>NUCLEOTIDE SEQUENCE [LARGE SCALE GENOMIC DNA]</scope>
    <source>
        <strain evidence="14 15">CM001</strain>
    </source>
</reference>
<keyword evidence="6" id="KW-0227">DNA damage</keyword>
<dbReference type="AlphaFoldDB" id="A0A7X0SCL5"/>
<evidence type="ECO:0000256" key="8">
    <source>
        <dbReference type="ARBA" id="ARBA00022842"/>
    </source>
</evidence>
<dbReference type="GO" id="GO:0006260">
    <property type="term" value="P:DNA replication"/>
    <property type="evidence" value="ECO:0007669"/>
    <property type="project" value="UniProtKB-KW"/>
</dbReference>
<evidence type="ECO:0000313" key="14">
    <source>
        <dbReference type="EMBL" id="MBB6713888.1"/>
    </source>
</evidence>
<evidence type="ECO:0000256" key="6">
    <source>
        <dbReference type="ARBA" id="ARBA00022763"/>
    </source>
</evidence>
<name>A0A7X0SCL5_9CLOT</name>
<dbReference type="GO" id="GO:0044716">
    <property type="term" value="F:8-oxo-GDP phosphatase activity"/>
    <property type="evidence" value="ECO:0007669"/>
    <property type="project" value="TreeGrafter"/>
</dbReference>
<gene>
    <name evidence="14" type="ORF">H7E68_03930</name>
</gene>
<dbReference type="InterPro" id="IPR047127">
    <property type="entry name" value="MutT-like"/>
</dbReference>
<evidence type="ECO:0000256" key="4">
    <source>
        <dbReference type="ARBA" id="ARBA00022705"/>
    </source>
</evidence>
<comment type="similarity">
    <text evidence="2 12">Belongs to the Nudix hydrolase family.</text>
</comment>
<feature type="domain" description="Nudix hydrolase" evidence="13">
    <location>
        <begin position="3"/>
        <end position="128"/>
    </location>
</feature>
<evidence type="ECO:0000259" key="13">
    <source>
        <dbReference type="PROSITE" id="PS51462"/>
    </source>
</evidence>
<dbReference type="RefSeq" id="WP_185163610.1">
    <property type="nucleotide sequence ID" value="NZ_JACKWY010000002.1"/>
</dbReference>
<evidence type="ECO:0000256" key="3">
    <source>
        <dbReference type="ARBA" id="ARBA00022457"/>
    </source>
</evidence>
<evidence type="ECO:0000256" key="10">
    <source>
        <dbReference type="ARBA" id="ARBA00035861"/>
    </source>
</evidence>
<sequence>MKKTIRVVGAMIENEIGEILCALRSKDMSMPNLWEFPGGKIEIGETIEDAIVREIDEELDCEIEFKEIFHDHTHEYEKVIVNLIVVKCKLISRIPTATEHAKLMWLSPENLTSLVWAPADIPAVNKIDKSEK</sequence>
<dbReference type="EMBL" id="JACKWY010000002">
    <property type="protein sequence ID" value="MBB6713888.1"/>
    <property type="molecule type" value="Genomic_DNA"/>
</dbReference>
<comment type="caution">
    <text evidence="14">The sequence shown here is derived from an EMBL/GenBank/DDBJ whole genome shotgun (WGS) entry which is preliminary data.</text>
</comment>
<evidence type="ECO:0000256" key="11">
    <source>
        <dbReference type="ARBA" id="ARBA00038905"/>
    </source>
</evidence>
<comment type="catalytic activity">
    <reaction evidence="10">
        <text>8-oxo-dGTP + H2O = 8-oxo-dGMP + diphosphate + H(+)</text>
        <dbReference type="Rhea" id="RHEA:31575"/>
        <dbReference type="ChEBI" id="CHEBI:15377"/>
        <dbReference type="ChEBI" id="CHEBI:15378"/>
        <dbReference type="ChEBI" id="CHEBI:33019"/>
        <dbReference type="ChEBI" id="CHEBI:63224"/>
        <dbReference type="ChEBI" id="CHEBI:77896"/>
        <dbReference type="EC" id="3.6.1.55"/>
    </reaction>
</comment>
<comment type="cofactor">
    <cofactor evidence="1">
        <name>Mg(2+)</name>
        <dbReference type="ChEBI" id="CHEBI:18420"/>
    </cofactor>
</comment>
<organism evidence="14 15">
    <name type="scientific">Clostridium gasigenes</name>
    <dbReference type="NCBI Taxonomy" id="94869"/>
    <lineage>
        <taxon>Bacteria</taxon>
        <taxon>Bacillati</taxon>
        <taxon>Bacillota</taxon>
        <taxon>Clostridia</taxon>
        <taxon>Eubacteriales</taxon>
        <taxon>Clostridiaceae</taxon>
        <taxon>Clostridium</taxon>
    </lineage>
</organism>
<accession>A0A7X0SCL5</accession>
<keyword evidence="5" id="KW-0479">Metal-binding</keyword>
<evidence type="ECO:0000256" key="5">
    <source>
        <dbReference type="ARBA" id="ARBA00022723"/>
    </source>
</evidence>
<dbReference type="SUPFAM" id="SSF55811">
    <property type="entry name" value="Nudix"/>
    <property type="match status" value="1"/>
</dbReference>
<evidence type="ECO:0000256" key="1">
    <source>
        <dbReference type="ARBA" id="ARBA00001946"/>
    </source>
</evidence>
<dbReference type="InterPro" id="IPR015797">
    <property type="entry name" value="NUDIX_hydrolase-like_dom_sf"/>
</dbReference>
<dbReference type="PANTHER" id="PTHR47707:SF1">
    <property type="entry name" value="NUDIX HYDROLASE FAMILY PROTEIN"/>
    <property type="match status" value="1"/>
</dbReference>
<dbReference type="PROSITE" id="PS51462">
    <property type="entry name" value="NUDIX"/>
    <property type="match status" value="1"/>
</dbReference>
<dbReference type="Gene3D" id="3.90.79.10">
    <property type="entry name" value="Nucleoside Triphosphate Pyrophosphohydrolase"/>
    <property type="match status" value="1"/>
</dbReference>
<keyword evidence="7 12" id="KW-0378">Hydrolase</keyword>
<evidence type="ECO:0000256" key="2">
    <source>
        <dbReference type="ARBA" id="ARBA00005582"/>
    </source>
</evidence>
<dbReference type="GO" id="GO:0035539">
    <property type="term" value="F:8-oxo-7,8-dihydrodeoxyguanosine triphosphate pyrophosphatase activity"/>
    <property type="evidence" value="ECO:0007669"/>
    <property type="project" value="UniProtKB-EC"/>
</dbReference>
<keyword evidence="8" id="KW-0460">Magnesium</keyword>
<dbReference type="GO" id="GO:0008413">
    <property type="term" value="F:8-oxo-7,8-dihydroguanosine triphosphate pyrophosphatase activity"/>
    <property type="evidence" value="ECO:0007669"/>
    <property type="project" value="TreeGrafter"/>
</dbReference>
<dbReference type="PROSITE" id="PS00893">
    <property type="entry name" value="NUDIX_BOX"/>
    <property type="match status" value="1"/>
</dbReference>
<dbReference type="Proteomes" id="UP000585258">
    <property type="component" value="Unassembled WGS sequence"/>
</dbReference>
<dbReference type="InterPro" id="IPR020476">
    <property type="entry name" value="Nudix_hydrolase"/>
</dbReference>
<evidence type="ECO:0000256" key="7">
    <source>
        <dbReference type="ARBA" id="ARBA00022801"/>
    </source>
</evidence>
<dbReference type="GO" id="GO:0044715">
    <property type="term" value="F:8-oxo-dGDP phosphatase activity"/>
    <property type="evidence" value="ECO:0007669"/>
    <property type="project" value="TreeGrafter"/>
</dbReference>
<dbReference type="EC" id="3.6.1.55" evidence="11"/>
<dbReference type="CDD" id="cd03425">
    <property type="entry name" value="NUDIX_MutT_NudA_like"/>
    <property type="match status" value="1"/>
</dbReference>
<dbReference type="InterPro" id="IPR020084">
    <property type="entry name" value="NUDIX_hydrolase_CS"/>
</dbReference>
<proteinExistence type="inferred from homology"/>
<dbReference type="PANTHER" id="PTHR47707">
    <property type="entry name" value="8-OXO-DGTP DIPHOSPHATASE"/>
    <property type="match status" value="1"/>
</dbReference>
<evidence type="ECO:0000313" key="15">
    <source>
        <dbReference type="Proteomes" id="UP000585258"/>
    </source>
</evidence>
<protein>
    <recommendedName>
        <fullName evidence="11">8-oxo-dGTP diphosphatase</fullName>
        <ecNumber evidence="11">3.6.1.55</ecNumber>
    </recommendedName>
</protein>
<keyword evidence="3" id="KW-0515">Mutator protein</keyword>
<dbReference type="GO" id="GO:0006281">
    <property type="term" value="P:DNA repair"/>
    <property type="evidence" value="ECO:0007669"/>
    <property type="project" value="UniProtKB-KW"/>
</dbReference>
<evidence type="ECO:0000256" key="12">
    <source>
        <dbReference type="RuleBase" id="RU003476"/>
    </source>
</evidence>
<dbReference type="InterPro" id="IPR000086">
    <property type="entry name" value="NUDIX_hydrolase_dom"/>
</dbReference>
<evidence type="ECO:0000256" key="9">
    <source>
        <dbReference type="ARBA" id="ARBA00023204"/>
    </source>
</evidence>
<keyword evidence="9" id="KW-0234">DNA repair</keyword>
<dbReference type="Pfam" id="PF00293">
    <property type="entry name" value="NUDIX"/>
    <property type="match status" value="1"/>
</dbReference>